<organism evidence="7 8">
    <name type="scientific">Priestia taiwanensis</name>
    <dbReference type="NCBI Taxonomy" id="1347902"/>
    <lineage>
        <taxon>Bacteria</taxon>
        <taxon>Bacillati</taxon>
        <taxon>Bacillota</taxon>
        <taxon>Bacilli</taxon>
        <taxon>Bacillales</taxon>
        <taxon>Bacillaceae</taxon>
        <taxon>Priestia</taxon>
    </lineage>
</organism>
<feature type="transmembrane region" description="Helical" evidence="6">
    <location>
        <begin position="495"/>
        <end position="515"/>
    </location>
</feature>
<keyword evidence="7" id="KW-0131">Cell cycle</keyword>
<feature type="transmembrane region" description="Helical" evidence="6">
    <location>
        <begin position="401"/>
        <end position="422"/>
    </location>
</feature>
<proteinExistence type="predicted"/>
<dbReference type="PANTHER" id="PTHR30250">
    <property type="entry name" value="PST FAMILY PREDICTED COLANIC ACID TRANSPORTER"/>
    <property type="match status" value="1"/>
</dbReference>
<dbReference type="PIRSF" id="PIRSF038958">
    <property type="entry name" value="PG_synth_SpoVB"/>
    <property type="match status" value="1"/>
</dbReference>
<protein>
    <submittedName>
        <fullName evidence="7">Cell division protein</fullName>
    </submittedName>
</protein>
<feature type="transmembrane region" description="Helical" evidence="6">
    <location>
        <begin position="131"/>
        <end position="152"/>
    </location>
</feature>
<comment type="subcellular location">
    <subcellularLocation>
        <location evidence="1">Cell membrane</location>
        <topology evidence="1">Multi-pass membrane protein</topology>
    </subcellularLocation>
</comment>
<feature type="transmembrane region" description="Helical" evidence="6">
    <location>
        <begin position="12"/>
        <end position="35"/>
    </location>
</feature>
<dbReference type="CDD" id="cd13124">
    <property type="entry name" value="MATE_SpoVB_like"/>
    <property type="match status" value="1"/>
</dbReference>
<evidence type="ECO:0000256" key="5">
    <source>
        <dbReference type="ARBA" id="ARBA00023136"/>
    </source>
</evidence>
<dbReference type="InterPro" id="IPR024923">
    <property type="entry name" value="PG_synth_SpoVB"/>
</dbReference>
<dbReference type="InterPro" id="IPR002797">
    <property type="entry name" value="Polysacc_synth"/>
</dbReference>
<dbReference type="GO" id="GO:0005886">
    <property type="term" value="C:plasma membrane"/>
    <property type="evidence" value="ECO:0007669"/>
    <property type="project" value="UniProtKB-SubCell"/>
</dbReference>
<name>A0A917ERK0_9BACI</name>
<feature type="transmembrane region" description="Helical" evidence="6">
    <location>
        <begin position="372"/>
        <end position="389"/>
    </location>
</feature>
<comment type="caution">
    <text evidence="7">The sequence shown here is derived from an EMBL/GenBank/DDBJ whole genome shotgun (WGS) entry which is preliminary data.</text>
</comment>
<dbReference type="InterPro" id="IPR050833">
    <property type="entry name" value="Poly_Biosynth_Transport"/>
</dbReference>
<evidence type="ECO:0000256" key="6">
    <source>
        <dbReference type="SAM" id="Phobius"/>
    </source>
</evidence>
<keyword evidence="8" id="KW-1185">Reference proteome</keyword>
<dbReference type="PRINTS" id="PR00173">
    <property type="entry name" value="EDTRNSPORT"/>
</dbReference>
<feature type="transmembrane region" description="Helical" evidence="6">
    <location>
        <begin position="339"/>
        <end position="360"/>
    </location>
</feature>
<evidence type="ECO:0000313" key="7">
    <source>
        <dbReference type="EMBL" id="GGE77665.1"/>
    </source>
</evidence>
<feature type="transmembrane region" description="Helical" evidence="6">
    <location>
        <begin position="298"/>
        <end position="318"/>
    </location>
</feature>
<keyword evidence="7" id="KW-0132">Cell division</keyword>
<dbReference type="AlphaFoldDB" id="A0A917ERK0"/>
<keyword evidence="5 6" id="KW-0472">Membrane</keyword>
<gene>
    <name evidence="7" type="ORF">GCM10007140_29130</name>
</gene>
<keyword evidence="2" id="KW-1003">Cell membrane</keyword>
<dbReference type="Pfam" id="PF01943">
    <property type="entry name" value="Polysacc_synt"/>
    <property type="match status" value="1"/>
</dbReference>
<dbReference type="EMBL" id="BMFK01000002">
    <property type="protein sequence ID" value="GGE77665.1"/>
    <property type="molecule type" value="Genomic_DNA"/>
</dbReference>
<dbReference type="GO" id="GO:0051301">
    <property type="term" value="P:cell division"/>
    <property type="evidence" value="ECO:0007669"/>
    <property type="project" value="UniProtKB-KW"/>
</dbReference>
<evidence type="ECO:0000256" key="4">
    <source>
        <dbReference type="ARBA" id="ARBA00022989"/>
    </source>
</evidence>
<feature type="transmembrane region" description="Helical" evidence="6">
    <location>
        <begin position="89"/>
        <end position="111"/>
    </location>
</feature>
<feature type="transmembrane region" description="Helical" evidence="6">
    <location>
        <begin position="428"/>
        <end position="446"/>
    </location>
</feature>
<evidence type="ECO:0000313" key="8">
    <source>
        <dbReference type="Proteomes" id="UP000605259"/>
    </source>
</evidence>
<reference evidence="7" key="2">
    <citation type="submission" date="2020-09" db="EMBL/GenBank/DDBJ databases">
        <authorList>
            <person name="Sun Q."/>
            <person name="Zhou Y."/>
        </authorList>
    </citation>
    <scope>NUCLEOTIDE SEQUENCE</scope>
    <source>
        <strain evidence="7">CGMCC 1.12698</strain>
    </source>
</reference>
<evidence type="ECO:0000256" key="2">
    <source>
        <dbReference type="ARBA" id="ARBA00022475"/>
    </source>
</evidence>
<dbReference type="RefSeq" id="WP_188389198.1">
    <property type="nucleotide sequence ID" value="NZ_BMFK01000002.1"/>
</dbReference>
<feature type="transmembrane region" description="Helical" evidence="6">
    <location>
        <begin position="197"/>
        <end position="218"/>
    </location>
</feature>
<keyword evidence="3 6" id="KW-0812">Transmembrane</keyword>
<feature type="transmembrane region" description="Helical" evidence="6">
    <location>
        <begin position="246"/>
        <end position="266"/>
    </location>
</feature>
<evidence type="ECO:0000256" key="1">
    <source>
        <dbReference type="ARBA" id="ARBA00004651"/>
    </source>
</evidence>
<keyword evidence="4 6" id="KW-1133">Transmembrane helix</keyword>
<evidence type="ECO:0000256" key="3">
    <source>
        <dbReference type="ARBA" id="ARBA00022692"/>
    </source>
</evidence>
<accession>A0A917ERK0</accession>
<reference evidence="7" key="1">
    <citation type="journal article" date="2014" name="Int. J. Syst. Evol. Microbiol.">
        <title>Complete genome sequence of Corynebacterium casei LMG S-19264T (=DSM 44701T), isolated from a smear-ripened cheese.</title>
        <authorList>
            <consortium name="US DOE Joint Genome Institute (JGI-PGF)"/>
            <person name="Walter F."/>
            <person name="Albersmeier A."/>
            <person name="Kalinowski J."/>
            <person name="Ruckert C."/>
        </authorList>
    </citation>
    <scope>NUCLEOTIDE SEQUENCE</scope>
    <source>
        <strain evidence="7">CGMCC 1.12698</strain>
    </source>
</reference>
<dbReference type="PANTHER" id="PTHR30250:SF21">
    <property type="entry name" value="LIPID II FLIPPASE MURJ"/>
    <property type="match status" value="1"/>
</dbReference>
<feature type="transmembrane region" description="Helical" evidence="6">
    <location>
        <begin position="173"/>
        <end position="191"/>
    </location>
</feature>
<sequence>MSDSKFLRGTLIVTLGTFLVKFLGMIYVIPFYQLVKEPGGALYQYGYVPYTIFLSIATAGVPLAVSKFVSKYNELGDYHTSRRMFQSGLVLMTVTGFVSFIVLYLGAPLLAPHVLPVSGNEGNTVEDVTMVIRMVSFALLVVPIMSLIRGFFQGHQSMGPTTLSQLVEQIVRIVFLLTATYLVMEVFDGGYQTAVGWATFAAFIGALGGLAVLLWYWFQRKTHMDKLITPRTQRSQISTWSMYKELLMYAGPFVFVGIATPLYQQIDILTFNKAMSWINQGDIAEELLSIFSMYGHKLIMIPVSLATAFSLTLVPAITKLHTAGDYKGLHRQIGQTLQMTTFLTLPAVVGISVLAYPTYGMFYKSSHIGGEILMWYAPVAILFAFYSVNAAILQGINQQKYAVLSLGYGILVKLVLNIPLIMLFETQGAIIATGLGYFVSIMYTFLKIKKHTSMNFSIVRRRVGLIAIFVAIMAIVVLFTQWILSFFMIWNDGKLQCLLIVAICAVVGGAVYLSLAWMTNLITKVFGAELMEKIQRKVLRRG</sequence>
<feature type="transmembrane region" description="Helical" evidence="6">
    <location>
        <begin position="47"/>
        <end position="69"/>
    </location>
</feature>
<dbReference type="Proteomes" id="UP000605259">
    <property type="component" value="Unassembled WGS sequence"/>
</dbReference>
<feature type="transmembrane region" description="Helical" evidence="6">
    <location>
        <begin position="466"/>
        <end position="489"/>
    </location>
</feature>